<dbReference type="Proteomes" id="UP000838748">
    <property type="component" value="Unassembled WGS sequence"/>
</dbReference>
<feature type="transmembrane region" description="Helical" evidence="1">
    <location>
        <begin position="12"/>
        <end position="31"/>
    </location>
</feature>
<keyword evidence="1" id="KW-1133">Transmembrane helix</keyword>
<feature type="transmembrane region" description="Helical" evidence="1">
    <location>
        <begin position="114"/>
        <end position="132"/>
    </location>
</feature>
<evidence type="ECO:0008006" key="4">
    <source>
        <dbReference type="Google" id="ProtNLM"/>
    </source>
</evidence>
<name>A0ABN8E0G9_9VIBR</name>
<reference evidence="2" key="1">
    <citation type="submission" date="2021-11" db="EMBL/GenBank/DDBJ databases">
        <authorList>
            <person name="Rodrigo-Torres L."/>
            <person name="Arahal R. D."/>
            <person name="Lucena T."/>
        </authorList>
    </citation>
    <scope>NUCLEOTIDE SEQUENCE</scope>
    <source>
        <strain evidence="2">CECT 7928</strain>
    </source>
</reference>
<keyword evidence="1" id="KW-0472">Membrane</keyword>
<keyword evidence="1" id="KW-0812">Transmembrane</keyword>
<dbReference type="InterPro" id="IPR021354">
    <property type="entry name" value="DUF2975"/>
</dbReference>
<dbReference type="Pfam" id="PF11188">
    <property type="entry name" value="DUF2975"/>
    <property type="match status" value="1"/>
</dbReference>
<comment type="caution">
    <text evidence="2">The sequence shown here is derived from an EMBL/GenBank/DDBJ whole genome shotgun (WGS) entry which is preliminary data.</text>
</comment>
<gene>
    <name evidence="2" type="ORF">VMF7928_00721</name>
</gene>
<evidence type="ECO:0000256" key="1">
    <source>
        <dbReference type="SAM" id="Phobius"/>
    </source>
</evidence>
<keyword evidence="3" id="KW-1185">Reference proteome</keyword>
<feature type="transmembrane region" description="Helical" evidence="1">
    <location>
        <begin position="62"/>
        <end position="84"/>
    </location>
</feature>
<evidence type="ECO:0000313" key="2">
    <source>
        <dbReference type="EMBL" id="CAH0536831.1"/>
    </source>
</evidence>
<organism evidence="2 3">
    <name type="scientific">Vibrio marisflavi CECT 7928</name>
    <dbReference type="NCBI Taxonomy" id="634439"/>
    <lineage>
        <taxon>Bacteria</taxon>
        <taxon>Pseudomonadati</taxon>
        <taxon>Pseudomonadota</taxon>
        <taxon>Gammaproteobacteria</taxon>
        <taxon>Vibrionales</taxon>
        <taxon>Vibrionaceae</taxon>
        <taxon>Vibrio</taxon>
    </lineage>
</organism>
<evidence type="ECO:0000313" key="3">
    <source>
        <dbReference type="Proteomes" id="UP000838748"/>
    </source>
</evidence>
<feature type="transmembrane region" description="Helical" evidence="1">
    <location>
        <begin position="144"/>
        <end position="167"/>
    </location>
</feature>
<sequence>MPNIQKQSRRVRFILQCFMLLLPIMVCYFWLTVNTPDDYLTHLGIINLSFDINKLTHVPLSLLTRLLALIASLALSSIVIYALWNLVKLFRNYEQCDIFSLENAKLYQKLGYSVFYWVIGSIVYKTVIILILSFNNPPGQRLLAISFGGADLLTLLFGLIIMIISWVMKEGYMIADENLHTV</sequence>
<dbReference type="EMBL" id="CAKLDM010000001">
    <property type="protein sequence ID" value="CAH0536831.1"/>
    <property type="molecule type" value="Genomic_DNA"/>
</dbReference>
<dbReference type="RefSeq" id="WP_237360111.1">
    <property type="nucleotide sequence ID" value="NZ_CAKLDM010000001.1"/>
</dbReference>
<protein>
    <recommendedName>
        <fullName evidence="4">DUF2975 domain-containing protein</fullName>
    </recommendedName>
</protein>
<proteinExistence type="predicted"/>
<accession>A0ABN8E0G9</accession>